<protein>
    <submittedName>
        <fullName evidence="1">Uncharacterized protein</fullName>
    </submittedName>
</protein>
<reference evidence="1" key="1">
    <citation type="submission" date="2020-11" db="EMBL/GenBank/DDBJ databases">
        <authorList>
            <person name="Tran Van P."/>
        </authorList>
    </citation>
    <scope>NUCLEOTIDE SEQUENCE</scope>
</reference>
<evidence type="ECO:0000313" key="1">
    <source>
        <dbReference type="EMBL" id="CAD7402689.1"/>
    </source>
</evidence>
<gene>
    <name evidence="1" type="ORF">TCEB3V08_LOCUS6618</name>
</gene>
<dbReference type="AlphaFoldDB" id="A0A7R9CWA6"/>
<accession>A0A7R9CWA6</accession>
<dbReference type="EMBL" id="OC318610">
    <property type="protein sequence ID" value="CAD7402689.1"/>
    <property type="molecule type" value="Genomic_DNA"/>
</dbReference>
<organism evidence="1">
    <name type="scientific">Timema cristinae</name>
    <name type="common">Walking stick</name>
    <dbReference type="NCBI Taxonomy" id="61476"/>
    <lineage>
        <taxon>Eukaryota</taxon>
        <taxon>Metazoa</taxon>
        <taxon>Ecdysozoa</taxon>
        <taxon>Arthropoda</taxon>
        <taxon>Hexapoda</taxon>
        <taxon>Insecta</taxon>
        <taxon>Pterygota</taxon>
        <taxon>Neoptera</taxon>
        <taxon>Polyneoptera</taxon>
        <taxon>Phasmatodea</taxon>
        <taxon>Timematodea</taxon>
        <taxon>Timematoidea</taxon>
        <taxon>Timematidae</taxon>
        <taxon>Timema</taxon>
    </lineage>
</organism>
<proteinExistence type="predicted"/>
<sequence length="162" mass="18095">MGRLCHLEIKAVVSHREIKAVVSHREIKAVVSHREIKGVVSHRETVPAENKSNTCFANVLPDCRRAHVNVTRTELGRAGSCQHDLPRTRFLESRRRHLVVCLGAERIRARRAGARIMDHTTTPPAPESKIRYSLMSPPLLPSLLASLPADNSRVSGFQPYLA</sequence>
<name>A0A7R9CWA6_TIMCR</name>